<dbReference type="RefSeq" id="WP_046827879.1">
    <property type="nucleotide sequence ID" value="NZ_LBIA02000001.1"/>
</dbReference>
<name>A0A4U6BMJ4_9BRAD</name>
<feature type="domain" description="Leucine-binding protein" evidence="5">
    <location>
        <begin position="28"/>
        <end position="366"/>
    </location>
</feature>
<keyword evidence="2 4" id="KW-0732">Signal</keyword>
<keyword evidence="7" id="KW-1185">Reference proteome</keyword>
<dbReference type="GO" id="GO:0006865">
    <property type="term" value="P:amino acid transport"/>
    <property type="evidence" value="ECO:0007669"/>
    <property type="project" value="UniProtKB-KW"/>
</dbReference>
<evidence type="ECO:0000313" key="7">
    <source>
        <dbReference type="Proteomes" id="UP000034832"/>
    </source>
</evidence>
<dbReference type="SUPFAM" id="SSF53822">
    <property type="entry name" value="Periplasmic binding protein-like I"/>
    <property type="match status" value="1"/>
</dbReference>
<gene>
    <name evidence="6" type="ORF">YH63_009085</name>
</gene>
<feature type="signal peptide" evidence="4">
    <location>
        <begin position="1"/>
        <end position="24"/>
    </location>
</feature>
<comment type="caution">
    <text evidence="6">The sequence shown here is derived from an EMBL/GenBank/DDBJ whole genome shotgun (WGS) entry which is preliminary data.</text>
</comment>
<dbReference type="Gene3D" id="3.40.50.2300">
    <property type="match status" value="2"/>
</dbReference>
<dbReference type="OrthoDB" id="5794591at2"/>
<dbReference type="PANTHER" id="PTHR30483">
    <property type="entry name" value="LEUCINE-SPECIFIC-BINDING PROTEIN"/>
    <property type="match status" value="1"/>
</dbReference>
<dbReference type="InterPro" id="IPR051010">
    <property type="entry name" value="BCAA_transport"/>
</dbReference>
<protein>
    <submittedName>
        <fullName evidence="6">ABC transporter substrate-binding protein</fullName>
    </submittedName>
</protein>
<organism evidence="6 7">
    <name type="scientific">Afipia massiliensis</name>
    <dbReference type="NCBI Taxonomy" id="211460"/>
    <lineage>
        <taxon>Bacteria</taxon>
        <taxon>Pseudomonadati</taxon>
        <taxon>Pseudomonadota</taxon>
        <taxon>Alphaproteobacteria</taxon>
        <taxon>Hyphomicrobiales</taxon>
        <taxon>Nitrobacteraceae</taxon>
        <taxon>Afipia</taxon>
    </lineage>
</organism>
<proteinExistence type="inferred from homology"/>
<keyword evidence="3" id="KW-0029">Amino-acid transport</keyword>
<dbReference type="STRING" id="211460.YH63_09860"/>
<dbReference type="Proteomes" id="UP000034832">
    <property type="component" value="Unassembled WGS sequence"/>
</dbReference>
<comment type="similarity">
    <text evidence="1">Belongs to the leucine-binding protein family.</text>
</comment>
<sequence>MKTTSIATTLLLTVSLLTSTAARAADDTIKIGILNDQAGPFADNGGRGSVAAARLAAEDFGNQVLGKKIEIISADHQNKPDIASATARKWFDSEGVDVIADGAASSAGFAILEIARQKNKIFLISGPGSSDFTGKACSPVSFHFNYDTYALSRMTSEAVTKAGGTSWFFISADYAFGHALQRDATKFIEAAGGKVIGSAAHPLGTADFASFLLQAQASKAKVVGLATSGADVQTAIKQAGEFGTVERGQSLAGLLVFITDVNALGLKVTQGLQVTTSFYWDMNESTRAWSKRYFAAMEGRVPSMVQAGVYSGVHHYLAAVKAAGTKDPTVVAAKMREMKVNDMYNKDVTIRPDGRVLHTMHLVQVKKPEESKYKYDYYKILTSQPGESVFRPLSEGNCPLVKS</sequence>
<dbReference type="PANTHER" id="PTHR30483:SF6">
    <property type="entry name" value="PERIPLASMIC BINDING PROTEIN OF ABC TRANSPORTER FOR NATURAL AMINO ACIDS"/>
    <property type="match status" value="1"/>
</dbReference>
<dbReference type="AlphaFoldDB" id="A0A4U6BMJ4"/>
<keyword evidence="3" id="KW-0813">Transport</keyword>
<dbReference type="CDD" id="cd06327">
    <property type="entry name" value="PBP1_SBP-like"/>
    <property type="match status" value="1"/>
</dbReference>
<evidence type="ECO:0000256" key="3">
    <source>
        <dbReference type="ARBA" id="ARBA00022970"/>
    </source>
</evidence>
<evidence type="ECO:0000256" key="1">
    <source>
        <dbReference type="ARBA" id="ARBA00010062"/>
    </source>
</evidence>
<evidence type="ECO:0000313" key="6">
    <source>
        <dbReference type="EMBL" id="TKT71556.1"/>
    </source>
</evidence>
<evidence type="ECO:0000256" key="4">
    <source>
        <dbReference type="SAM" id="SignalP"/>
    </source>
</evidence>
<reference evidence="6" key="1">
    <citation type="submission" date="2019-04" db="EMBL/GenBank/DDBJ databases">
        <title>Whole genome sequencing of cave bacteria.</title>
        <authorList>
            <person name="Gan H.M."/>
            <person name="Barton H."/>
            <person name="Savka M.A."/>
        </authorList>
    </citation>
    <scope>NUCLEOTIDE SEQUENCE [LARGE SCALE GENOMIC DNA]</scope>
    <source>
        <strain evidence="6">LC387</strain>
    </source>
</reference>
<dbReference type="InterPro" id="IPR028081">
    <property type="entry name" value="Leu-bd"/>
</dbReference>
<dbReference type="InterPro" id="IPR028082">
    <property type="entry name" value="Peripla_BP_I"/>
</dbReference>
<dbReference type="EMBL" id="LBIA02000001">
    <property type="protein sequence ID" value="TKT71556.1"/>
    <property type="molecule type" value="Genomic_DNA"/>
</dbReference>
<evidence type="ECO:0000259" key="5">
    <source>
        <dbReference type="Pfam" id="PF13458"/>
    </source>
</evidence>
<feature type="chain" id="PRO_5020945900" evidence="4">
    <location>
        <begin position="25"/>
        <end position="403"/>
    </location>
</feature>
<evidence type="ECO:0000256" key="2">
    <source>
        <dbReference type="ARBA" id="ARBA00022729"/>
    </source>
</evidence>
<accession>A0A4U6BMJ4</accession>
<dbReference type="Pfam" id="PF13458">
    <property type="entry name" value="Peripla_BP_6"/>
    <property type="match status" value="1"/>
</dbReference>